<evidence type="ECO:0000256" key="1">
    <source>
        <dbReference type="ARBA" id="ARBA00004651"/>
    </source>
</evidence>
<dbReference type="Proteomes" id="UP001413721">
    <property type="component" value="Unassembled WGS sequence"/>
</dbReference>
<keyword evidence="5 7" id="KW-1133">Transmembrane helix</keyword>
<protein>
    <submittedName>
        <fullName evidence="8">DoxX family protein</fullName>
    </submittedName>
</protein>
<dbReference type="PANTHER" id="PTHR33452">
    <property type="entry name" value="OXIDOREDUCTASE CATD-RELATED"/>
    <property type="match status" value="1"/>
</dbReference>
<feature type="transmembrane region" description="Helical" evidence="7">
    <location>
        <begin position="77"/>
        <end position="96"/>
    </location>
</feature>
<keyword evidence="3" id="KW-1003">Cell membrane</keyword>
<accession>A0ABU9YQS0</accession>
<organism evidence="8 9">
    <name type="scientific">Tistrella arctica</name>
    <dbReference type="NCBI Taxonomy" id="3133430"/>
    <lineage>
        <taxon>Bacteria</taxon>
        <taxon>Pseudomonadati</taxon>
        <taxon>Pseudomonadota</taxon>
        <taxon>Alphaproteobacteria</taxon>
        <taxon>Geminicoccales</taxon>
        <taxon>Geminicoccaceae</taxon>
        <taxon>Tistrella</taxon>
    </lineage>
</organism>
<proteinExistence type="inferred from homology"/>
<dbReference type="RefSeq" id="WP_345934155.1">
    <property type="nucleotide sequence ID" value="NZ_JBBKTV010000007.1"/>
</dbReference>
<dbReference type="PANTHER" id="PTHR33452:SF1">
    <property type="entry name" value="INNER MEMBRANE PROTEIN YPHA-RELATED"/>
    <property type="match status" value="1"/>
</dbReference>
<keyword evidence="6 7" id="KW-0472">Membrane</keyword>
<sequence>MSSALSTAKAALPRRLLIRYLSLPGAGNGLLIGAALLALRLWLARPFFQAGMLRVDHWPSQTFLFGEIHPLPGVDPLFAAIVTTSAELTLPVLLALGLFARPAALGLAVMAAMIYLVIGQTPQGMENGIAVASEQLPWVAAGLIIAAAGAGRLSLDRLLARRYGL</sequence>
<feature type="transmembrane region" description="Helical" evidence="7">
    <location>
        <begin position="138"/>
        <end position="155"/>
    </location>
</feature>
<comment type="caution">
    <text evidence="8">The sequence shown here is derived from an EMBL/GenBank/DDBJ whole genome shotgun (WGS) entry which is preliminary data.</text>
</comment>
<dbReference type="InterPro" id="IPR051907">
    <property type="entry name" value="DoxX-like_oxidoreductase"/>
</dbReference>
<gene>
    <name evidence="8" type="ORF">WG926_22840</name>
</gene>
<feature type="transmembrane region" description="Helical" evidence="7">
    <location>
        <begin position="103"/>
        <end position="118"/>
    </location>
</feature>
<feature type="transmembrane region" description="Helical" evidence="7">
    <location>
        <begin position="21"/>
        <end position="43"/>
    </location>
</feature>
<name>A0ABU9YQS0_9PROT</name>
<evidence type="ECO:0000256" key="6">
    <source>
        <dbReference type="ARBA" id="ARBA00023136"/>
    </source>
</evidence>
<dbReference type="EMBL" id="JBBKTW010000010">
    <property type="protein sequence ID" value="MEN2991168.1"/>
    <property type="molecule type" value="Genomic_DNA"/>
</dbReference>
<evidence type="ECO:0000313" key="9">
    <source>
        <dbReference type="Proteomes" id="UP001413721"/>
    </source>
</evidence>
<evidence type="ECO:0000256" key="2">
    <source>
        <dbReference type="ARBA" id="ARBA00006679"/>
    </source>
</evidence>
<comment type="similarity">
    <text evidence="2">Belongs to the DoxX family.</text>
</comment>
<keyword evidence="4 7" id="KW-0812">Transmembrane</keyword>
<evidence type="ECO:0000256" key="3">
    <source>
        <dbReference type="ARBA" id="ARBA00022475"/>
    </source>
</evidence>
<dbReference type="InterPro" id="IPR032808">
    <property type="entry name" value="DoxX"/>
</dbReference>
<evidence type="ECO:0000256" key="7">
    <source>
        <dbReference type="SAM" id="Phobius"/>
    </source>
</evidence>
<keyword evidence="9" id="KW-1185">Reference proteome</keyword>
<comment type="subcellular location">
    <subcellularLocation>
        <location evidence="1">Cell membrane</location>
        <topology evidence="1">Multi-pass membrane protein</topology>
    </subcellularLocation>
</comment>
<evidence type="ECO:0000313" key="8">
    <source>
        <dbReference type="EMBL" id="MEN2991168.1"/>
    </source>
</evidence>
<dbReference type="Pfam" id="PF07681">
    <property type="entry name" value="DoxX"/>
    <property type="match status" value="1"/>
</dbReference>
<evidence type="ECO:0000256" key="4">
    <source>
        <dbReference type="ARBA" id="ARBA00022692"/>
    </source>
</evidence>
<evidence type="ECO:0000256" key="5">
    <source>
        <dbReference type="ARBA" id="ARBA00022989"/>
    </source>
</evidence>
<reference evidence="8 9" key="1">
    <citation type="submission" date="2024-03" db="EMBL/GenBank/DDBJ databases">
        <title>High-quality draft genome sequencing of Tistrella sp. BH-R2-4.</title>
        <authorList>
            <person name="Dong C."/>
        </authorList>
    </citation>
    <scope>NUCLEOTIDE SEQUENCE [LARGE SCALE GENOMIC DNA]</scope>
    <source>
        <strain evidence="8 9">BH-R2-4</strain>
    </source>
</reference>